<evidence type="ECO:0000313" key="2">
    <source>
        <dbReference type="Proteomes" id="UP000016843"/>
    </source>
</evidence>
<name>U5C531_9BACT</name>
<accession>U5C531</accession>
<proteinExistence type="predicted"/>
<keyword evidence="2" id="KW-1185">Reference proteome</keyword>
<comment type="caution">
    <text evidence="1">The sequence shown here is derived from an EMBL/GenBank/DDBJ whole genome shotgun (WGS) entry which is preliminary data.</text>
</comment>
<evidence type="ECO:0000313" key="1">
    <source>
        <dbReference type="EMBL" id="ERM83307.1"/>
    </source>
</evidence>
<dbReference type="EMBL" id="AWXR01000015">
    <property type="protein sequence ID" value="ERM83307.1"/>
    <property type="molecule type" value="Genomic_DNA"/>
</dbReference>
<protein>
    <submittedName>
        <fullName evidence="1">Uncharacterized protein</fullName>
    </submittedName>
</protein>
<reference evidence="1 2" key="1">
    <citation type="journal article" date="2013" name="Genome Announc.">
        <title>Draft Genome Sequence of the Psychrophilic and Alkaliphilic Rhodonellum psychrophilum Strain GCM71T.</title>
        <authorList>
            <person name="Hauptmann A.L."/>
            <person name="Glaring M.A."/>
            <person name="Hallin P.F."/>
            <person name="Prieme A."/>
            <person name="Stougaard P."/>
        </authorList>
    </citation>
    <scope>NUCLEOTIDE SEQUENCE [LARGE SCALE GENOMIC DNA]</scope>
    <source>
        <strain evidence="1 2">GCM71</strain>
    </source>
</reference>
<dbReference type="Proteomes" id="UP000016843">
    <property type="component" value="Unassembled WGS sequence"/>
</dbReference>
<sequence length="38" mass="4490">MSEVGSPKTEDRSWKTEDGRLKSDDRRIGYFSLLPRLY</sequence>
<dbReference type="AlphaFoldDB" id="U5C531"/>
<organism evidence="1 2">
    <name type="scientific">Rhodonellum psychrophilum GCM71 = DSM 17998</name>
    <dbReference type="NCBI Taxonomy" id="1123057"/>
    <lineage>
        <taxon>Bacteria</taxon>
        <taxon>Pseudomonadati</taxon>
        <taxon>Bacteroidota</taxon>
        <taxon>Cytophagia</taxon>
        <taxon>Cytophagales</taxon>
        <taxon>Cytophagaceae</taxon>
        <taxon>Rhodonellum</taxon>
    </lineage>
</organism>
<gene>
    <name evidence="1" type="ORF">P872_16645</name>
</gene>